<evidence type="ECO:0000259" key="16">
    <source>
        <dbReference type="Pfam" id="PF07565"/>
    </source>
</evidence>
<evidence type="ECO:0000259" key="15">
    <source>
        <dbReference type="Pfam" id="PF00955"/>
    </source>
</evidence>
<dbReference type="AlphaFoldDB" id="A0A9Q0EFT8"/>
<evidence type="ECO:0000256" key="2">
    <source>
        <dbReference type="ARBA" id="ARBA00010993"/>
    </source>
</evidence>
<feature type="transmembrane region" description="Helical" evidence="13">
    <location>
        <begin position="853"/>
        <end position="872"/>
    </location>
</feature>
<dbReference type="PANTHER" id="PTHR11453:SF20">
    <property type="entry name" value="ELECTROGENIC SODIUM BICARBONATE COTRANSPORTER 4"/>
    <property type="match status" value="1"/>
</dbReference>
<dbReference type="Proteomes" id="UP001148018">
    <property type="component" value="Unassembled WGS sequence"/>
</dbReference>
<evidence type="ECO:0000256" key="9">
    <source>
        <dbReference type="ARBA" id="ARBA00023136"/>
    </source>
</evidence>
<evidence type="ECO:0000256" key="10">
    <source>
        <dbReference type="ARBA" id="ARBA00023201"/>
    </source>
</evidence>
<feature type="transmembrane region" description="Helical" evidence="13">
    <location>
        <begin position="400"/>
        <end position="422"/>
    </location>
</feature>
<evidence type="ECO:0000256" key="14">
    <source>
        <dbReference type="SAM" id="MobiDB-lite"/>
    </source>
</evidence>
<gene>
    <name evidence="17" type="ORF">NHX12_026987</name>
</gene>
<dbReference type="Gene3D" id="1.10.287.570">
    <property type="entry name" value="Helical hairpin bin"/>
    <property type="match status" value="1"/>
</dbReference>
<dbReference type="GO" id="GO:0005452">
    <property type="term" value="F:solute:inorganic anion antiporter activity"/>
    <property type="evidence" value="ECO:0007669"/>
    <property type="project" value="InterPro"/>
</dbReference>
<feature type="transmembrane region" description="Helical" evidence="13">
    <location>
        <begin position="904"/>
        <end position="935"/>
    </location>
</feature>
<feature type="domain" description="Band 3 cytoplasmic" evidence="16">
    <location>
        <begin position="37"/>
        <end position="334"/>
    </location>
</feature>
<evidence type="ECO:0000256" key="13">
    <source>
        <dbReference type="RuleBase" id="RU362035"/>
    </source>
</evidence>
<dbReference type="PANTHER" id="PTHR11453">
    <property type="entry name" value="ANION EXCHANGE PROTEIN"/>
    <property type="match status" value="1"/>
</dbReference>
<keyword evidence="4" id="KW-1003">Cell membrane</keyword>
<evidence type="ECO:0000256" key="7">
    <source>
        <dbReference type="ARBA" id="ARBA00023053"/>
    </source>
</evidence>
<dbReference type="EMBL" id="JANIIK010000043">
    <property type="protein sequence ID" value="KAJ3604936.1"/>
    <property type="molecule type" value="Genomic_DNA"/>
</dbReference>
<protein>
    <recommendedName>
        <fullName evidence="13">Anion exchange protein</fullName>
    </recommendedName>
</protein>
<feature type="compositionally biased region" description="Polar residues" evidence="14">
    <location>
        <begin position="155"/>
        <end position="177"/>
    </location>
</feature>
<feature type="compositionally biased region" description="Polar residues" evidence="14">
    <location>
        <begin position="202"/>
        <end position="215"/>
    </location>
</feature>
<sequence>MEDENAGPPHGHSDLTVSPAAERLRQLLADDDTPNPTLFTEMDTLQQDGDELEWKEWVKFEEKVEEGGERWSKPHVSTLTLHSLFELRTCLQTGSILLDLDGYSLPQIVDEIVERQIADGLVGPELKDKISFVLLRKHRHQTKKPIHRSLADIGKSSNATANRGPQTNLSRSTSTASGIHRSSEELRTRQSGSLGRLHHAQSRSMNDISDTPSTDQLKNKFMKKIPRDAEASNVLIGEVDFLDKPLVSFVRLAQATTLGGLTEVPVPTRFLFVLLGPRGKTKSYNEIGRAIATLMVDDLFSDVAYKARDRDDLIAGVDEFLDEVIVLPPGEWDPKIRIEPPKKVPSAEMRKSVLNVNELGQLGEELAFTGRFCGGLWLDIKRKGPWLCSDLYDGFHVQSISAVLFIYLGCITNAITFGGLLGDATDNYQGVMESFLGTALAGTVFCVFGGQPLIILSSTGPILIFEKLLYEFSKSNSIDYMELRLWIGLHSCLQCFILVATDASYIIKYMTRFTEEGFSSLISFIFISDAIKKMAGSFKYYPINRGFKPDLITSYRCECLAPEQDSALGLNTSAPLSGDNMTLLYNLTDMEWGVLSKKDCVKYGGSLAGGACKFVPDLALMSFILFFGTYSMTVSLKKFKSSRYFPTTLRKLISDFSIVISILVFCGLDFLMELDTPKLHVPTQIKLRKLISDFAIFMSIMTFVGLDMLMGLDTPKLIVPTEVKNPWWVYVASSVPALLVTILIFMDQQISAVIVNRKENKLKKGCGYHLDLLWVGVLMAVCSFMGLPWYVAATVISIAHIDSLKMESESSAPGEQPQFLGVREQRLTGILVFVLTGVSVFLAPVLKYIPMPVLYGVFLYMGVASLSGIQFWERIKLYLMPAKHQPDFSFLRHVPLRRVHLFTLVQIICLAILWTLKSTFLAIIFPVMILGLLVVRKLMDFIMTSSIHLFLYHLIHPPVPL</sequence>
<dbReference type="NCBIfam" id="TIGR00834">
    <property type="entry name" value="ae"/>
    <property type="match status" value="1"/>
</dbReference>
<keyword evidence="10" id="KW-0739">Sodium transport</keyword>
<keyword evidence="5 13" id="KW-0812">Transmembrane</keyword>
<dbReference type="InterPro" id="IPR013769">
    <property type="entry name" value="Band3_cytoplasmic_dom"/>
</dbReference>
<dbReference type="InterPro" id="IPR011531">
    <property type="entry name" value="HCO3_transpt-like_TM_dom"/>
</dbReference>
<evidence type="ECO:0000256" key="12">
    <source>
        <dbReference type="ARBA" id="ARBA00036309"/>
    </source>
</evidence>
<dbReference type="GO" id="GO:0016323">
    <property type="term" value="C:basolateral plasma membrane"/>
    <property type="evidence" value="ECO:0007669"/>
    <property type="project" value="UniProtKB-SubCell"/>
</dbReference>
<comment type="catalytic activity">
    <reaction evidence="12">
        <text>2 hydrogencarbonate(out) + Na(+)(out) = 2 hydrogencarbonate(in) + Na(+)(in)</text>
        <dbReference type="Rhea" id="RHEA:72215"/>
        <dbReference type="ChEBI" id="CHEBI:17544"/>
        <dbReference type="ChEBI" id="CHEBI:29101"/>
    </reaction>
</comment>
<dbReference type="Gene3D" id="3.40.930.10">
    <property type="entry name" value="Mannitol-specific EII, Chain A"/>
    <property type="match status" value="1"/>
</dbReference>
<keyword evidence="7" id="KW-0915">Sodium</keyword>
<dbReference type="PRINTS" id="PR01231">
    <property type="entry name" value="HCO3TRNSPORT"/>
</dbReference>
<evidence type="ECO:0000256" key="6">
    <source>
        <dbReference type="ARBA" id="ARBA00022989"/>
    </source>
</evidence>
<accession>A0A9Q0EFT8</accession>
<keyword evidence="18" id="KW-1185">Reference proteome</keyword>
<keyword evidence="8 13" id="KW-0406">Ion transport</keyword>
<keyword evidence="6 13" id="KW-1133">Transmembrane helix</keyword>
<evidence type="ECO:0000256" key="1">
    <source>
        <dbReference type="ARBA" id="ARBA00004554"/>
    </source>
</evidence>
<feature type="transmembrane region" description="Helical" evidence="13">
    <location>
        <begin position="694"/>
        <end position="712"/>
    </location>
</feature>
<dbReference type="GO" id="GO:0008510">
    <property type="term" value="F:sodium:bicarbonate symporter activity"/>
    <property type="evidence" value="ECO:0007669"/>
    <property type="project" value="TreeGrafter"/>
</dbReference>
<dbReference type="InterPro" id="IPR003024">
    <property type="entry name" value="Na/HCO3_transpt"/>
</dbReference>
<feature type="transmembrane region" description="Helical" evidence="13">
    <location>
        <begin position="767"/>
        <end position="791"/>
    </location>
</feature>
<comment type="subcellular location">
    <subcellularLocation>
        <location evidence="1">Basolateral cell membrane</location>
        <topology evidence="1">Multi-pass membrane protein</topology>
    </subcellularLocation>
    <subcellularLocation>
        <location evidence="13">Membrane</location>
        <topology evidence="13">Multi-pass membrane protein</topology>
    </subcellularLocation>
</comment>
<dbReference type="InterPro" id="IPR016152">
    <property type="entry name" value="PTrfase/Anion_transptr"/>
</dbReference>
<dbReference type="Pfam" id="PF07565">
    <property type="entry name" value="Band_3_cyto"/>
    <property type="match status" value="1"/>
</dbReference>
<evidence type="ECO:0000256" key="4">
    <source>
        <dbReference type="ARBA" id="ARBA00022475"/>
    </source>
</evidence>
<dbReference type="InterPro" id="IPR003020">
    <property type="entry name" value="HCO3_transpt_euk"/>
</dbReference>
<feature type="region of interest" description="Disordered" evidence="14">
    <location>
        <begin position="143"/>
        <end position="215"/>
    </location>
</feature>
<keyword evidence="3 13" id="KW-0813">Transport</keyword>
<dbReference type="FunFam" id="3.40.930.10:FF:000002">
    <property type="entry name" value="Anion exchange protein"/>
    <property type="match status" value="1"/>
</dbReference>
<feature type="transmembrane region" description="Helical" evidence="13">
    <location>
        <begin position="827"/>
        <end position="846"/>
    </location>
</feature>
<dbReference type="FunFam" id="1.10.287.570:FF:000001">
    <property type="entry name" value="Anion exchange protein"/>
    <property type="match status" value="1"/>
</dbReference>
<feature type="transmembrane region" description="Helical" evidence="13">
    <location>
        <begin position="618"/>
        <end position="636"/>
    </location>
</feature>
<evidence type="ECO:0000256" key="8">
    <source>
        <dbReference type="ARBA" id="ARBA00023065"/>
    </source>
</evidence>
<dbReference type="Pfam" id="PF00955">
    <property type="entry name" value="HCO3_cotransp"/>
    <property type="match status" value="1"/>
</dbReference>
<feature type="transmembrane region" description="Helical" evidence="13">
    <location>
        <begin position="485"/>
        <end position="507"/>
    </location>
</feature>
<dbReference type="OrthoDB" id="1735926at2759"/>
<evidence type="ECO:0000256" key="11">
    <source>
        <dbReference type="ARBA" id="ARBA00035820"/>
    </source>
</evidence>
<organism evidence="17 18">
    <name type="scientific">Muraenolepis orangiensis</name>
    <name type="common">Patagonian moray cod</name>
    <dbReference type="NCBI Taxonomy" id="630683"/>
    <lineage>
        <taxon>Eukaryota</taxon>
        <taxon>Metazoa</taxon>
        <taxon>Chordata</taxon>
        <taxon>Craniata</taxon>
        <taxon>Vertebrata</taxon>
        <taxon>Euteleostomi</taxon>
        <taxon>Actinopterygii</taxon>
        <taxon>Neopterygii</taxon>
        <taxon>Teleostei</taxon>
        <taxon>Neoteleostei</taxon>
        <taxon>Acanthomorphata</taxon>
        <taxon>Zeiogadaria</taxon>
        <taxon>Gadariae</taxon>
        <taxon>Gadiformes</taxon>
        <taxon>Muraenolepidoidei</taxon>
        <taxon>Muraenolepididae</taxon>
        <taxon>Muraenolepis</taxon>
    </lineage>
</organism>
<feature type="transmembrane region" description="Helical" evidence="13">
    <location>
        <begin position="434"/>
        <end position="465"/>
    </location>
</feature>
<dbReference type="SUPFAM" id="SSF55804">
    <property type="entry name" value="Phoshotransferase/anion transport protein"/>
    <property type="match status" value="1"/>
</dbReference>
<feature type="transmembrane region" description="Helical" evidence="13">
    <location>
        <begin position="727"/>
        <end position="746"/>
    </location>
</feature>
<keyword evidence="9 13" id="KW-0472">Membrane</keyword>
<evidence type="ECO:0000256" key="3">
    <source>
        <dbReference type="ARBA" id="ARBA00022448"/>
    </source>
</evidence>
<feature type="region of interest" description="Disordered" evidence="14">
    <location>
        <begin position="1"/>
        <end position="20"/>
    </location>
</feature>
<evidence type="ECO:0000313" key="18">
    <source>
        <dbReference type="Proteomes" id="UP001148018"/>
    </source>
</evidence>
<dbReference type="GO" id="GO:0008509">
    <property type="term" value="F:monoatomic anion transmembrane transporter activity"/>
    <property type="evidence" value="ECO:0007669"/>
    <property type="project" value="InterPro"/>
</dbReference>
<evidence type="ECO:0000256" key="5">
    <source>
        <dbReference type="ARBA" id="ARBA00022692"/>
    </source>
</evidence>
<dbReference type="GO" id="GO:0051453">
    <property type="term" value="P:regulation of intracellular pH"/>
    <property type="evidence" value="ECO:0007669"/>
    <property type="project" value="TreeGrafter"/>
</dbReference>
<reference evidence="17" key="1">
    <citation type="submission" date="2022-07" db="EMBL/GenBank/DDBJ databases">
        <title>Chromosome-level genome of Muraenolepis orangiensis.</title>
        <authorList>
            <person name="Kim J."/>
        </authorList>
    </citation>
    <scope>NUCLEOTIDE SEQUENCE</scope>
    <source>
        <strain evidence="17">KU_S4_2022</strain>
        <tissue evidence="17">Muscle</tissue>
    </source>
</reference>
<comment type="caution">
    <text evidence="17">The sequence shown here is derived from an EMBL/GenBank/DDBJ whole genome shotgun (WGS) entry which is preliminary data.</text>
</comment>
<evidence type="ECO:0000313" key="17">
    <source>
        <dbReference type="EMBL" id="KAJ3604936.1"/>
    </source>
</evidence>
<comment type="catalytic activity">
    <reaction evidence="11">
        <text>3 hydrogencarbonate(out) + Na(+)(out) = 3 hydrogencarbonate(in) + Na(+)(in)</text>
        <dbReference type="Rhea" id="RHEA:72219"/>
        <dbReference type="ChEBI" id="CHEBI:17544"/>
        <dbReference type="ChEBI" id="CHEBI:29101"/>
    </reaction>
</comment>
<proteinExistence type="inferred from homology"/>
<feature type="domain" description="Bicarbonate transporter-like transmembrane" evidence="15">
    <location>
        <begin position="686"/>
        <end position="945"/>
    </location>
</feature>
<name>A0A9Q0EFT8_9TELE</name>
<feature type="transmembrane region" description="Helical" evidence="13">
    <location>
        <begin position="656"/>
        <end position="674"/>
    </location>
</feature>
<comment type="similarity">
    <text evidence="2 13">Belongs to the anion exchanger (TC 2.A.31) family.</text>
</comment>
<dbReference type="PRINTS" id="PR01232">
    <property type="entry name" value="NAHCO3TRSPRT"/>
</dbReference>